<evidence type="ECO:0000313" key="2">
    <source>
        <dbReference type="EMBL" id="API58127.1"/>
    </source>
</evidence>
<evidence type="ECO:0000313" key="3">
    <source>
        <dbReference type="Proteomes" id="UP000182063"/>
    </source>
</evidence>
<gene>
    <name evidence="2" type="ORF">BSL82_01440</name>
</gene>
<evidence type="ECO:0000256" key="1">
    <source>
        <dbReference type="SAM" id="MobiDB-lite"/>
    </source>
</evidence>
<dbReference type="EMBL" id="CP018221">
    <property type="protein sequence ID" value="API58127.1"/>
    <property type="molecule type" value="Genomic_DNA"/>
</dbReference>
<proteinExistence type="predicted"/>
<dbReference type="KEGG" id="sphj:BSL82_01440"/>
<keyword evidence="3" id="KW-1185">Reference proteome</keyword>
<name>A0A1L3ZR69_9SPHN</name>
<protein>
    <submittedName>
        <fullName evidence="2">Uncharacterized protein</fullName>
    </submittedName>
</protein>
<dbReference type="Proteomes" id="UP000182063">
    <property type="component" value="Chromosome"/>
</dbReference>
<organism evidence="2 3">
    <name type="scientific">Tardibacter chloracetimidivorans</name>
    <dbReference type="NCBI Taxonomy" id="1921510"/>
    <lineage>
        <taxon>Bacteria</taxon>
        <taxon>Pseudomonadati</taxon>
        <taxon>Pseudomonadota</taxon>
        <taxon>Alphaproteobacteria</taxon>
        <taxon>Sphingomonadales</taxon>
        <taxon>Sphingomonadaceae</taxon>
        <taxon>Tardibacter</taxon>
    </lineage>
</organism>
<accession>A0A1L3ZR69</accession>
<dbReference type="AlphaFoldDB" id="A0A1L3ZR69"/>
<sequence>MLMLATALEAQAQPTCWHSYEIEAARVRDLQTMLMMSALKCGSAGGTLESQYNAFVNKKRPLLTGHNNVLKARFMRESGIDGGQSAYDRFTTGLANSHSARAQSVNFCDMAGTLMTLAAGSTDEELSTLARSFSETPLGVGESCPVNMAAPAMPATPAVPAAPAAAPVKQEVAAAPTPQSAADALAAAAVAMQAAASAMKAEQAARPSSPVVAAGAEDAPLEVVQDAPVVPPTEL</sequence>
<reference evidence="3" key="1">
    <citation type="submission" date="2016-11" db="EMBL/GenBank/DDBJ databases">
        <title>Complete Genome Sequence of alachlor-degrading Sphingomonas sp. strain JJ-A5.</title>
        <authorList>
            <person name="Lee H."/>
            <person name="Ka J.-O."/>
        </authorList>
    </citation>
    <scope>NUCLEOTIDE SEQUENCE [LARGE SCALE GENOMIC DNA]</scope>
    <source>
        <strain evidence="3">JJ-A5</strain>
    </source>
</reference>
<feature type="region of interest" description="Disordered" evidence="1">
    <location>
        <begin position="198"/>
        <end position="235"/>
    </location>
</feature>